<evidence type="ECO:0000313" key="2">
    <source>
        <dbReference type="Proteomes" id="UP000275719"/>
    </source>
</evidence>
<dbReference type="AlphaFoldDB" id="A0A3P3WF75"/>
<dbReference type="RefSeq" id="WP_125017568.1">
    <property type="nucleotide sequence ID" value="NZ_RQVQ01000006.1"/>
</dbReference>
<gene>
    <name evidence="1" type="ORF">EG240_03750</name>
</gene>
<sequence>MPEIFSKVGDVILFAIDELPDGTTKTFKVIKIRTTTAFKSIEGINQLKKTIYTESIDLDTNTLNSFSYHVESVEHFYKIKNNATQIYIDEIVFEIPIERGTRMIMFNYLKKGIKFGTKVADVFDKIQVYKEMINMIPELSDNKKFNMPSLSTLVGLYSFIPGAQMLAFGLGLAEVIIKDQLAEVDYVIEQSMWVNWQNVKTKGLEADKKFVNNDGWAETKSFLYFSVSNNLLDQILKGNIMNIDDLKDQVHGESDTKTHTIFTYRVEENEIDDFYDVVDCIFLNE</sequence>
<organism evidence="1 2">
    <name type="scientific">Paenimyroides tangerinum</name>
    <dbReference type="NCBI Taxonomy" id="2488728"/>
    <lineage>
        <taxon>Bacteria</taxon>
        <taxon>Pseudomonadati</taxon>
        <taxon>Bacteroidota</taxon>
        <taxon>Flavobacteriia</taxon>
        <taxon>Flavobacteriales</taxon>
        <taxon>Flavobacteriaceae</taxon>
        <taxon>Paenimyroides</taxon>
    </lineage>
</organism>
<dbReference type="Proteomes" id="UP000275719">
    <property type="component" value="Unassembled WGS sequence"/>
</dbReference>
<reference evidence="1 2" key="1">
    <citation type="submission" date="2018-11" db="EMBL/GenBank/DDBJ databases">
        <title>Flavobacterium sp. nov., YIM 102701-2 draft genome.</title>
        <authorList>
            <person name="Li G."/>
            <person name="Jiang Y."/>
        </authorList>
    </citation>
    <scope>NUCLEOTIDE SEQUENCE [LARGE SCALE GENOMIC DNA]</scope>
    <source>
        <strain evidence="1 2">YIM 102701-2</strain>
    </source>
</reference>
<keyword evidence="2" id="KW-1185">Reference proteome</keyword>
<accession>A0A3P3WF75</accession>
<dbReference type="EMBL" id="RQVQ01000006">
    <property type="protein sequence ID" value="RRJ92299.1"/>
    <property type="molecule type" value="Genomic_DNA"/>
</dbReference>
<proteinExistence type="predicted"/>
<name>A0A3P3WF75_9FLAO</name>
<comment type="caution">
    <text evidence="1">The sequence shown here is derived from an EMBL/GenBank/DDBJ whole genome shotgun (WGS) entry which is preliminary data.</text>
</comment>
<dbReference type="OrthoDB" id="1217771at2"/>
<protein>
    <submittedName>
        <fullName evidence="1">Uncharacterized protein</fullName>
    </submittedName>
</protein>
<evidence type="ECO:0000313" key="1">
    <source>
        <dbReference type="EMBL" id="RRJ92299.1"/>
    </source>
</evidence>